<feature type="domain" description="Cupin type-2" evidence="1">
    <location>
        <begin position="53"/>
        <end position="117"/>
    </location>
</feature>
<reference evidence="2 3" key="1">
    <citation type="submission" date="2017-01" db="EMBL/GenBank/DDBJ databases">
        <authorList>
            <consortium name="Urmite Genomes"/>
        </authorList>
    </citation>
    <scope>NUCLEOTIDE SEQUENCE [LARGE SCALE GENOMIC DNA]</scope>
    <source>
        <strain evidence="2 3">AB57</strain>
    </source>
</reference>
<dbReference type="InterPro" id="IPR053146">
    <property type="entry name" value="QDO-like"/>
</dbReference>
<keyword evidence="2" id="KW-0223">Dioxygenase</keyword>
<dbReference type="SUPFAM" id="SSF51182">
    <property type="entry name" value="RmlC-like cupins"/>
    <property type="match status" value="1"/>
</dbReference>
<dbReference type="InterPro" id="IPR014710">
    <property type="entry name" value="RmlC-like_jellyroll"/>
</dbReference>
<sequence length="155" mass="16680">VHDDGTRAEIAAMTQDEMPGTTWLAAAPGERQAIRVDSHCTGGAYAVIESVAQPGCAVPTHLHRNEEEHFLVLAGRYRIAVDGSVFDAMPGTRITVPRNSPHSWRNVARGESRLLAILTPGGFEQIAYQVARTPADQIPELATRFGCEILGPPVA</sequence>
<dbReference type="STRING" id="1841860.GCA_900157375_03923"/>
<protein>
    <submittedName>
        <fullName evidence="2">Cupin domain protein related to quercetin dioxygenase</fullName>
    </submittedName>
</protein>
<evidence type="ECO:0000313" key="2">
    <source>
        <dbReference type="EMBL" id="SPM36081.1"/>
    </source>
</evidence>
<evidence type="ECO:0000259" key="1">
    <source>
        <dbReference type="Pfam" id="PF07883"/>
    </source>
</evidence>
<feature type="non-terminal residue" evidence="2">
    <location>
        <position position="1"/>
    </location>
</feature>
<dbReference type="PANTHER" id="PTHR36440:SF1">
    <property type="entry name" value="PUTATIVE (AFU_ORTHOLOGUE AFUA_8G07350)-RELATED"/>
    <property type="match status" value="1"/>
</dbReference>
<organism evidence="2 3">
    <name type="scientific">Mycobacterium rhizamassiliense</name>
    <dbReference type="NCBI Taxonomy" id="1841860"/>
    <lineage>
        <taxon>Bacteria</taxon>
        <taxon>Bacillati</taxon>
        <taxon>Actinomycetota</taxon>
        <taxon>Actinomycetes</taxon>
        <taxon>Mycobacteriales</taxon>
        <taxon>Mycobacteriaceae</taxon>
        <taxon>Mycobacterium</taxon>
    </lineage>
</organism>
<evidence type="ECO:0000313" key="3">
    <source>
        <dbReference type="Proteomes" id="UP000240988"/>
    </source>
</evidence>
<dbReference type="AlphaFoldDB" id="A0A2U3NX42"/>
<proteinExistence type="predicted"/>
<accession>A0A2U3NX42</accession>
<dbReference type="PANTHER" id="PTHR36440">
    <property type="entry name" value="PUTATIVE (AFU_ORTHOLOGUE AFUA_8G07350)-RELATED"/>
    <property type="match status" value="1"/>
</dbReference>
<dbReference type="GO" id="GO:0051213">
    <property type="term" value="F:dioxygenase activity"/>
    <property type="evidence" value="ECO:0007669"/>
    <property type="project" value="UniProtKB-KW"/>
</dbReference>
<dbReference type="InterPro" id="IPR013096">
    <property type="entry name" value="Cupin_2"/>
</dbReference>
<name>A0A2U3NX42_9MYCO</name>
<keyword evidence="3" id="KW-1185">Reference proteome</keyword>
<dbReference type="InterPro" id="IPR011051">
    <property type="entry name" value="RmlC_Cupin_sf"/>
</dbReference>
<dbReference type="Pfam" id="PF07883">
    <property type="entry name" value="Cupin_2"/>
    <property type="match status" value="1"/>
</dbReference>
<dbReference type="Gene3D" id="2.60.120.10">
    <property type="entry name" value="Jelly Rolls"/>
    <property type="match status" value="1"/>
</dbReference>
<dbReference type="Proteomes" id="UP000240988">
    <property type="component" value="Unassembled WGS sequence"/>
</dbReference>
<dbReference type="EMBL" id="FUFA01000005">
    <property type="protein sequence ID" value="SPM36081.1"/>
    <property type="molecule type" value="Genomic_DNA"/>
</dbReference>
<keyword evidence="2" id="KW-0560">Oxidoreductase</keyword>
<gene>
    <name evidence="2" type="ORF">MRAB57_3920</name>
</gene>